<keyword evidence="6" id="KW-0521">NADP</keyword>
<keyword evidence="9 18" id="KW-0560">Oxidoreductase</keyword>
<feature type="transmembrane region" description="Helical" evidence="18">
    <location>
        <begin position="128"/>
        <end position="147"/>
    </location>
</feature>
<dbReference type="OrthoDB" id="5326588at2759"/>
<gene>
    <name evidence="19" type="ORF">GLAREA_12838</name>
</gene>
<keyword evidence="7 18" id="KW-0752">Steroid biosynthesis</keyword>
<dbReference type="FunFam" id="1.20.120.1630:FF:000003">
    <property type="entry name" value="C-24(28) sterol reductase"/>
    <property type="match status" value="1"/>
</dbReference>
<dbReference type="EMBL" id="KE145365">
    <property type="protein sequence ID" value="EPE30115.1"/>
    <property type="molecule type" value="Genomic_DNA"/>
</dbReference>
<comment type="catalytic activity">
    <reaction evidence="17">
        <text>ergosterol + NADP(+) = ergosta-5,7,22,24(28)-tetraen-3beta-ol + NADPH + H(+)</text>
        <dbReference type="Rhea" id="RHEA:18501"/>
        <dbReference type="ChEBI" id="CHEBI:15378"/>
        <dbReference type="ChEBI" id="CHEBI:16933"/>
        <dbReference type="ChEBI" id="CHEBI:18249"/>
        <dbReference type="ChEBI" id="CHEBI:57783"/>
        <dbReference type="ChEBI" id="CHEBI:58349"/>
        <dbReference type="EC" id="1.3.1.71"/>
    </reaction>
    <physiologicalReaction direction="right-to-left" evidence="17">
        <dbReference type="Rhea" id="RHEA:18503"/>
    </physiologicalReaction>
</comment>
<keyword evidence="3 18" id="KW-0444">Lipid biosynthesis</keyword>
<name>S3CWT0_GLAL2</name>
<dbReference type="HOGENOM" id="CLU_015631_3_1_1"/>
<dbReference type="PROSITE" id="PS01017">
    <property type="entry name" value="STEROL_REDUCT_1"/>
    <property type="match status" value="1"/>
</dbReference>
<feature type="transmembrane region" description="Helical" evidence="18">
    <location>
        <begin position="254"/>
        <end position="273"/>
    </location>
</feature>
<comment type="subcellular location">
    <subcellularLocation>
        <location evidence="1">Endoplasmic reticulum membrane</location>
        <topology evidence="1">Multi-pass membrane protein</topology>
    </subcellularLocation>
</comment>
<evidence type="ECO:0000256" key="3">
    <source>
        <dbReference type="ARBA" id="ARBA00022516"/>
    </source>
</evidence>
<dbReference type="Proteomes" id="UP000016922">
    <property type="component" value="Unassembled WGS sequence"/>
</dbReference>
<dbReference type="PANTHER" id="PTHR21257">
    <property type="entry name" value="DELTA(14)-STEROL REDUCTASE"/>
    <property type="match status" value="1"/>
</dbReference>
<evidence type="ECO:0000256" key="8">
    <source>
        <dbReference type="ARBA" id="ARBA00022989"/>
    </source>
</evidence>
<reference evidence="19 20" key="1">
    <citation type="journal article" date="2013" name="BMC Genomics">
        <title>Genomics-driven discovery of the pneumocandin biosynthetic gene cluster in the fungus Glarea lozoyensis.</title>
        <authorList>
            <person name="Chen L."/>
            <person name="Yue Q."/>
            <person name="Zhang X."/>
            <person name="Xiang M."/>
            <person name="Wang C."/>
            <person name="Li S."/>
            <person name="Che Y."/>
            <person name="Ortiz-Lopez F.J."/>
            <person name="Bills G.F."/>
            <person name="Liu X."/>
            <person name="An Z."/>
        </authorList>
    </citation>
    <scope>NUCLEOTIDE SEQUENCE [LARGE SCALE GENOMIC DNA]</scope>
    <source>
        <strain evidence="20">ATCC 20868 / MF5171</strain>
    </source>
</reference>
<dbReference type="InterPro" id="IPR018083">
    <property type="entry name" value="Sterol_reductase_CS"/>
</dbReference>
<evidence type="ECO:0000256" key="10">
    <source>
        <dbReference type="ARBA" id="ARBA00023011"/>
    </source>
</evidence>
<evidence type="ECO:0000256" key="12">
    <source>
        <dbReference type="ARBA" id="ARBA00023136"/>
    </source>
</evidence>
<dbReference type="GeneID" id="19471878"/>
<evidence type="ECO:0000256" key="17">
    <source>
        <dbReference type="ARBA" id="ARBA00048918"/>
    </source>
</evidence>
<evidence type="ECO:0000256" key="18">
    <source>
        <dbReference type="RuleBase" id="RU369120"/>
    </source>
</evidence>
<protein>
    <recommendedName>
        <fullName evidence="16 18">Delta(24(24(1)))-sterol reductase</fullName>
        <ecNumber evidence="16 18">1.3.1.71</ecNumber>
    </recommendedName>
    <alternativeName>
        <fullName evidence="18">C-24(28) sterol reductase</fullName>
    </alternativeName>
    <alternativeName>
        <fullName evidence="18">Sterol Delta(24(28))-reductase</fullName>
    </alternativeName>
</protein>
<dbReference type="GO" id="GO:0005789">
    <property type="term" value="C:endoplasmic reticulum membrane"/>
    <property type="evidence" value="ECO:0007669"/>
    <property type="project" value="UniProtKB-SubCell"/>
</dbReference>
<dbReference type="GO" id="GO:0000246">
    <property type="term" value="F:Delta24(24-1) sterol reductase activity"/>
    <property type="evidence" value="ECO:0007669"/>
    <property type="project" value="UniProtKB-EC"/>
</dbReference>
<evidence type="ECO:0000256" key="4">
    <source>
        <dbReference type="ARBA" id="ARBA00022692"/>
    </source>
</evidence>
<dbReference type="InterPro" id="IPR001171">
    <property type="entry name" value="ERG24_DHCR-like"/>
</dbReference>
<evidence type="ECO:0000313" key="19">
    <source>
        <dbReference type="EMBL" id="EPE30115.1"/>
    </source>
</evidence>
<organism evidence="19 20">
    <name type="scientific">Glarea lozoyensis (strain ATCC 20868 / MF5171)</name>
    <dbReference type="NCBI Taxonomy" id="1116229"/>
    <lineage>
        <taxon>Eukaryota</taxon>
        <taxon>Fungi</taxon>
        <taxon>Dikarya</taxon>
        <taxon>Ascomycota</taxon>
        <taxon>Pezizomycotina</taxon>
        <taxon>Leotiomycetes</taxon>
        <taxon>Helotiales</taxon>
        <taxon>Helotiaceae</taxon>
        <taxon>Glarea</taxon>
    </lineage>
</organism>
<accession>S3CWT0</accession>
<proteinExistence type="inferred from homology"/>
<feature type="transmembrane region" description="Helical" evidence="18">
    <location>
        <begin position="168"/>
        <end position="187"/>
    </location>
</feature>
<dbReference type="Pfam" id="PF01222">
    <property type="entry name" value="ERG4_ERG24"/>
    <property type="match status" value="1"/>
</dbReference>
<dbReference type="STRING" id="1116229.S3CWT0"/>
<evidence type="ECO:0000256" key="5">
    <source>
        <dbReference type="ARBA" id="ARBA00022824"/>
    </source>
</evidence>
<dbReference type="PANTHER" id="PTHR21257:SF31">
    <property type="entry name" value="DELTA(24(24(1)))-STEROL REDUCTASE ERG4"/>
    <property type="match status" value="1"/>
</dbReference>
<keyword evidence="13 18" id="KW-1207">Sterol metabolism</keyword>
<evidence type="ECO:0000256" key="1">
    <source>
        <dbReference type="ARBA" id="ARBA00004477"/>
    </source>
</evidence>
<evidence type="ECO:0000256" key="2">
    <source>
        <dbReference type="ARBA" id="ARBA00005402"/>
    </source>
</evidence>
<dbReference type="EC" id="1.3.1.71" evidence="16 18"/>
<evidence type="ECO:0000256" key="16">
    <source>
        <dbReference type="ARBA" id="ARBA00038892"/>
    </source>
</evidence>
<evidence type="ECO:0000256" key="9">
    <source>
        <dbReference type="ARBA" id="ARBA00023002"/>
    </source>
</evidence>
<keyword evidence="11 18" id="KW-0443">Lipid metabolism</keyword>
<dbReference type="AlphaFoldDB" id="S3CWT0"/>
<evidence type="ECO:0000313" key="20">
    <source>
        <dbReference type="Proteomes" id="UP000016922"/>
    </source>
</evidence>
<evidence type="ECO:0000256" key="6">
    <source>
        <dbReference type="ARBA" id="ARBA00022857"/>
    </source>
</evidence>
<sequence length="502" mass="57802">MLEDHPKGDQKLWYSGRDNDETSTLRARAAYNGLSKSPTVGSTDSEKPGAQSALEVDLASHYEFGGPWGVSAMMIFFPLLMYYMWIGATFYDGKLPLPRSQQSITEFVSSLGSLVYEEAFPSFRAWKIYWSFIVFEAACYCLLPGVWSTGKPLHHLGGVQLKYYCSGVWSLWVTIITAGTLHLTGLFKLHTLLDEFGPIMSVAIISGFVVAFIAYFSAIIRGAQHRMSGNFIYDFWMGAELNPRLFGILDLKMFFMLRLPWNILLALSCAAAARQYDQYGYVSAELWFLVMAHFLYTNACAKGEECTTTTWDIYYEKWGFMLIFWNLAGVPLSYCHAILYTANHLSTITSWTYPSLRTLLLTCLFTSYLIVYWIWDTINSQKNNFRAHQAGTFVPRSAFPQLPWQTLKNPKFIKTTTGDNLLVDGWYKYARKIHYTCDVYFAVAWAVLAGFKSPFPWFYPVFFTCMIAHRARRDVRRCEVKYGDSWVEYKKMVPWLFVPYIF</sequence>
<evidence type="ECO:0000256" key="14">
    <source>
        <dbReference type="ARBA" id="ARBA00023221"/>
    </source>
</evidence>
<dbReference type="GO" id="GO:0006696">
    <property type="term" value="P:ergosterol biosynthetic process"/>
    <property type="evidence" value="ECO:0007669"/>
    <property type="project" value="UniProtKB-ARBA"/>
</dbReference>
<evidence type="ECO:0000256" key="13">
    <source>
        <dbReference type="ARBA" id="ARBA00023166"/>
    </source>
</evidence>
<feature type="transmembrane region" description="Helical" evidence="18">
    <location>
        <begin position="199"/>
        <end position="220"/>
    </location>
</feature>
<dbReference type="OMA" id="HYSCDMF"/>
<evidence type="ECO:0000256" key="11">
    <source>
        <dbReference type="ARBA" id="ARBA00023098"/>
    </source>
</evidence>
<keyword evidence="4 18" id="KW-0812">Transmembrane</keyword>
<feature type="transmembrane region" description="Helical" evidence="18">
    <location>
        <begin position="68"/>
        <end position="91"/>
    </location>
</feature>
<dbReference type="KEGG" id="glz:GLAREA_12838"/>
<dbReference type="RefSeq" id="XP_008082792.1">
    <property type="nucleotide sequence ID" value="XM_008084601.1"/>
</dbReference>
<dbReference type="Gene3D" id="1.20.120.1630">
    <property type="match status" value="1"/>
</dbReference>
<keyword evidence="12 18" id="KW-0472">Membrane</keyword>
<keyword evidence="10 18" id="KW-0756">Sterol biosynthesis</keyword>
<feature type="transmembrane region" description="Helical" evidence="18">
    <location>
        <begin position="359"/>
        <end position="375"/>
    </location>
</feature>
<feature type="transmembrane region" description="Helical" evidence="18">
    <location>
        <begin position="318"/>
        <end position="339"/>
    </location>
</feature>
<keyword evidence="20" id="KW-1185">Reference proteome</keyword>
<keyword evidence="14 18" id="KW-0753">Steroid metabolism</keyword>
<comment type="similarity">
    <text evidence="2 18">Belongs to the ERG4/ERG24 family.</text>
</comment>
<keyword evidence="5" id="KW-0256">Endoplasmic reticulum</keyword>
<evidence type="ECO:0000256" key="15">
    <source>
        <dbReference type="ARBA" id="ARBA00029435"/>
    </source>
</evidence>
<dbReference type="eggNOG" id="KOG1435">
    <property type="taxonomic scope" value="Eukaryota"/>
</dbReference>
<keyword evidence="8 18" id="KW-1133">Transmembrane helix</keyword>
<evidence type="ECO:0000256" key="7">
    <source>
        <dbReference type="ARBA" id="ARBA00022955"/>
    </source>
</evidence>
<comment type="pathway">
    <text evidence="15 18">Steroid metabolism; ergosterol biosynthesis.</text>
</comment>